<dbReference type="Proteomes" id="UP000033072">
    <property type="component" value="Chromosome"/>
</dbReference>
<keyword evidence="2" id="KW-0378">Hydrolase</keyword>
<dbReference type="InterPro" id="IPR036237">
    <property type="entry name" value="Xyl_isomerase-like_sf"/>
</dbReference>
<sequence>MWEFFKKEVLKNMSFEKLFFGTAGVPRSTKASTSTAGIERVRELGLDCMELEFVQGVRMREKGAGAVLETAERENIALSVHAPYYINLNSPEEEKLKASMERIYQAARIGSLCGAKSIVLHAAFYQKSSKPATYENVSTALRELTEQLRGEGIPAVLRPETMGKRSQFGTLEEVLALSEEIEGVMPCLDFSHMHAREGKENSYPEFTAILSKVENALGKEGLANMHMHVSGIEYGGNGEKRHLPLKESDFNYPDLLKALKEFEVRGRVICESPILEEDALLLKKTYSEI</sequence>
<proteinExistence type="predicted"/>
<dbReference type="SUPFAM" id="SSF51658">
    <property type="entry name" value="Xylose isomerase-like"/>
    <property type="match status" value="1"/>
</dbReference>
<dbReference type="GO" id="GO:0008833">
    <property type="term" value="F:deoxyribonuclease IV (phage-T4-induced) activity"/>
    <property type="evidence" value="ECO:0007669"/>
    <property type="project" value="UniProtKB-EC"/>
</dbReference>
<dbReference type="GO" id="GO:0003906">
    <property type="term" value="F:DNA-(apurinic or apyrimidinic site) endonuclease activity"/>
    <property type="evidence" value="ECO:0007669"/>
    <property type="project" value="TreeGrafter"/>
</dbReference>
<dbReference type="Gene3D" id="3.20.20.150">
    <property type="entry name" value="Divalent-metal-dependent TIM barrel enzymes"/>
    <property type="match status" value="1"/>
</dbReference>
<organism evidence="2 3">
    <name type="scientific">Methanosarcina lacustris Z-7289</name>
    <dbReference type="NCBI Taxonomy" id="1434111"/>
    <lineage>
        <taxon>Archaea</taxon>
        <taxon>Methanobacteriati</taxon>
        <taxon>Methanobacteriota</taxon>
        <taxon>Stenosarchaea group</taxon>
        <taxon>Methanomicrobia</taxon>
        <taxon>Methanosarcinales</taxon>
        <taxon>Methanosarcinaceae</taxon>
        <taxon>Methanosarcina</taxon>
    </lineage>
</organism>
<dbReference type="PANTHER" id="PTHR21445">
    <property type="entry name" value="ENDONUCLEASE IV ENDODEOXYRIBONUCLEASE IV"/>
    <property type="match status" value="1"/>
</dbReference>
<dbReference type="GO" id="GO:0008270">
    <property type="term" value="F:zinc ion binding"/>
    <property type="evidence" value="ECO:0007669"/>
    <property type="project" value="InterPro"/>
</dbReference>
<dbReference type="PANTHER" id="PTHR21445:SF0">
    <property type="entry name" value="APURINIC-APYRIMIDINIC ENDONUCLEASE"/>
    <property type="match status" value="1"/>
</dbReference>
<dbReference type="InterPro" id="IPR013022">
    <property type="entry name" value="Xyl_isomerase-like_TIM-brl"/>
</dbReference>
<dbReference type="GO" id="GO:0006284">
    <property type="term" value="P:base-excision repair"/>
    <property type="evidence" value="ECO:0007669"/>
    <property type="project" value="TreeGrafter"/>
</dbReference>
<dbReference type="KEGG" id="mls:MSLAZ_2369"/>
<dbReference type="HOGENOM" id="CLU_068832_0_0_2"/>
<dbReference type="CDD" id="cd00019">
    <property type="entry name" value="AP2Ec"/>
    <property type="match status" value="1"/>
</dbReference>
<name>A0A0E3WSX9_9EURY</name>
<dbReference type="PATRIC" id="fig|1434111.4.peg.3157"/>
<evidence type="ECO:0000313" key="3">
    <source>
        <dbReference type="Proteomes" id="UP000033072"/>
    </source>
</evidence>
<dbReference type="EMBL" id="CP009515">
    <property type="protein sequence ID" value="AKB75630.1"/>
    <property type="molecule type" value="Genomic_DNA"/>
</dbReference>
<dbReference type="GO" id="GO:0003677">
    <property type="term" value="F:DNA binding"/>
    <property type="evidence" value="ECO:0007669"/>
    <property type="project" value="InterPro"/>
</dbReference>
<feature type="domain" description="Xylose isomerase-like TIM barrel" evidence="1">
    <location>
        <begin position="38"/>
        <end position="273"/>
    </location>
</feature>
<protein>
    <submittedName>
        <fullName evidence="2">Endonuclease IV</fullName>
        <ecNumber evidence="2">3.1.21.2</ecNumber>
    </submittedName>
</protein>
<keyword evidence="2" id="KW-0540">Nuclease</keyword>
<dbReference type="Pfam" id="PF01261">
    <property type="entry name" value="AP_endonuc_2"/>
    <property type="match status" value="1"/>
</dbReference>
<accession>A0A0E3WSX9</accession>
<dbReference type="InterPro" id="IPR001719">
    <property type="entry name" value="AP_endonuc_2"/>
</dbReference>
<keyword evidence="3" id="KW-1185">Reference proteome</keyword>
<dbReference type="EC" id="3.1.21.2" evidence="2"/>
<dbReference type="SMART" id="SM00518">
    <property type="entry name" value="AP2Ec"/>
    <property type="match status" value="1"/>
</dbReference>
<reference evidence="2 3" key="1">
    <citation type="submission" date="2014-07" db="EMBL/GenBank/DDBJ databases">
        <title>Methanogenic archaea and the global carbon cycle.</title>
        <authorList>
            <person name="Henriksen J.R."/>
            <person name="Luke J."/>
            <person name="Reinhart S."/>
            <person name="Benedict M.N."/>
            <person name="Youngblut N.D."/>
            <person name="Metcalf M.E."/>
            <person name="Whitaker R.J."/>
            <person name="Metcalf W.W."/>
        </authorList>
    </citation>
    <scope>NUCLEOTIDE SEQUENCE [LARGE SCALE GENOMIC DNA]</scope>
    <source>
        <strain evidence="2 3">Z-7289</strain>
    </source>
</reference>
<dbReference type="STRING" id="1434111.MSLAZ_2369"/>
<gene>
    <name evidence="2" type="ORF">MSLAZ_2369</name>
</gene>
<evidence type="ECO:0000259" key="1">
    <source>
        <dbReference type="Pfam" id="PF01261"/>
    </source>
</evidence>
<dbReference type="AlphaFoldDB" id="A0A0E3WSX9"/>
<dbReference type="GO" id="GO:0008081">
    <property type="term" value="F:phosphoric diester hydrolase activity"/>
    <property type="evidence" value="ECO:0007669"/>
    <property type="project" value="TreeGrafter"/>
</dbReference>
<keyword evidence="2" id="KW-0255">Endonuclease</keyword>
<evidence type="ECO:0000313" key="2">
    <source>
        <dbReference type="EMBL" id="AKB75630.1"/>
    </source>
</evidence>
<dbReference type="FunFam" id="3.20.20.150:FF:000017">
    <property type="entry name" value="Endonuclease IV related protein"/>
    <property type="match status" value="1"/>
</dbReference>